<dbReference type="Pfam" id="PF00329">
    <property type="entry name" value="Complex1_30kDa"/>
    <property type="match status" value="1"/>
</dbReference>
<keyword evidence="5 9" id="KW-0472">Membrane</keyword>
<feature type="domain" description="NADH-quinone oxidoreductase subunit D" evidence="12">
    <location>
        <begin position="297"/>
        <end position="464"/>
    </location>
</feature>
<dbReference type="PANTHER" id="PTHR11993">
    <property type="entry name" value="NADH-UBIQUINONE OXIDOREDUCTASE 49 KDA SUBUNIT"/>
    <property type="match status" value="1"/>
</dbReference>
<keyword evidence="6" id="KW-0511">Multifunctional enzyme</keyword>
<dbReference type="EMBL" id="JADIMO010000018">
    <property type="protein sequence ID" value="MBO8444352.1"/>
    <property type="molecule type" value="Genomic_DNA"/>
</dbReference>
<dbReference type="PANTHER" id="PTHR11993:SF10">
    <property type="entry name" value="NADH DEHYDROGENASE [UBIQUINONE] IRON-SULFUR PROTEIN 2, MITOCHONDRIAL"/>
    <property type="match status" value="1"/>
</dbReference>
<proteinExistence type="inferred from homology"/>
<dbReference type="EC" id="7.1.1.-" evidence="9"/>
<evidence type="ECO:0000256" key="9">
    <source>
        <dbReference type="HAMAP-Rule" id="MF_01358"/>
    </source>
</evidence>
<evidence type="ECO:0000256" key="4">
    <source>
        <dbReference type="ARBA" id="ARBA00023027"/>
    </source>
</evidence>
<evidence type="ECO:0000256" key="6">
    <source>
        <dbReference type="ARBA" id="ARBA00023268"/>
    </source>
</evidence>
<protein>
    <recommendedName>
        <fullName evidence="9">NADH-quinone oxidoreductase subunit D</fullName>
        <ecNumber evidence="9">7.1.1.-</ecNumber>
    </recommendedName>
    <alternativeName>
        <fullName evidence="9">NADH dehydrogenase I subunit D</fullName>
    </alternativeName>
    <alternativeName>
        <fullName evidence="9">NDH-1 subunit D</fullName>
    </alternativeName>
</protein>
<comment type="catalytic activity">
    <reaction evidence="8 9">
        <text>a quinone + NADH + 5 H(+)(in) = a quinol + NAD(+) + 4 H(+)(out)</text>
        <dbReference type="Rhea" id="RHEA:57888"/>
        <dbReference type="ChEBI" id="CHEBI:15378"/>
        <dbReference type="ChEBI" id="CHEBI:24646"/>
        <dbReference type="ChEBI" id="CHEBI:57540"/>
        <dbReference type="ChEBI" id="CHEBI:57945"/>
        <dbReference type="ChEBI" id="CHEBI:132124"/>
    </reaction>
</comment>
<feature type="domain" description="NADH:ubiquinone oxidoreductase 30kDa subunit" evidence="11">
    <location>
        <begin position="29"/>
        <end position="144"/>
    </location>
</feature>
<gene>
    <name evidence="9" type="primary">nuoD</name>
    <name evidence="13" type="ORF">IAC23_01470</name>
</gene>
<evidence type="ECO:0000256" key="2">
    <source>
        <dbReference type="ARBA" id="ARBA00010019"/>
    </source>
</evidence>
<reference evidence="13" key="1">
    <citation type="submission" date="2020-10" db="EMBL/GenBank/DDBJ databases">
        <authorList>
            <person name="Gilroy R."/>
        </authorList>
    </citation>
    <scope>NUCLEOTIDE SEQUENCE</scope>
    <source>
        <strain evidence="13">D5-748</strain>
    </source>
</reference>
<dbReference type="Pfam" id="PF00346">
    <property type="entry name" value="Complex1_49kDa"/>
    <property type="match status" value="2"/>
</dbReference>
<dbReference type="Gene3D" id="3.30.460.80">
    <property type="entry name" value="NADH:ubiquinone oxidoreductase, 30kDa subunit"/>
    <property type="match status" value="1"/>
</dbReference>
<feature type="domain" description="NADH-quinone oxidoreductase subunit D" evidence="12">
    <location>
        <begin position="466"/>
        <end position="542"/>
    </location>
</feature>
<name>A0A9D9EBR5_9BACT</name>
<comment type="function">
    <text evidence="9">NDH-1 shuttles electrons from NADH, via FMN and iron-sulfur (Fe-S) centers, to quinones in the respiratory chain. The immediate electron acceptor for the enzyme in this species is believed to be a menaquinone. Couples the redox reaction to proton translocation (for every two electrons transferred, four hydrogen ions are translocated across the cytoplasmic membrane), and thus conserves the redox energy in a proton gradient.</text>
</comment>
<comment type="subunit">
    <text evidence="7">NDH-1 is composed of 13 different subunits. Subunits NuoB, CD, E, F, and G constitute the peripheral sector of the complex.</text>
</comment>
<dbReference type="SUPFAM" id="SSF143243">
    <property type="entry name" value="Nqo5-like"/>
    <property type="match status" value="1"/>
</dbReference>
<dbReference type="Gene3D" id="1.10.645.10">
    <property type="entry name" value="Cytochrome-c3 Hydrogenase, chain B"/>
    <property type="match status" value="1"/>
</dbReference>
<dbReference type="InterPro" id="IPR029014">
    <property type="entry name" value="NiFe-Hase_large"/>
</dbReference>
<dbReference type="GO" id="GO:0051287">
    <property type="term" value="F:NAD binding"/>
    <property type="evidence" value="ECO:0007669"/>
    <property type="project" value="InterPro"/>
</dbReference>
<keyword evidence="13" id="KW-0560">Oxidoreductase</keyword>
<dbReference type="GO" id="GO:0048038">
    <property type="term" value="F:quinone binding"/>
    <property type="evidence" value="ECO:0007669"/>
    <property type="project" value="UniProtKB-KW"/>
</dbReference>
<dbReference type="Proteomes" id="UP000823619">
    <property type="component" value="Unassembled WGS sequence"/>
</dbReference>
<dbReference type="GO" id="GO:0050136">
    <property type="term" value="F:NADH dehydrogenase (quinone) (non-electrogenic) activity"/>
    <property type="evidence" value="ECO:0007669"/>
    <property type="project" value="UniProtKB-UniRule"/>
</dbReference>
<evidence type="ECO:0000256" key="1">
    <source>
        <dbReference type="ARBA" id="ARBA00004417"/>
    </source>
</evidence>
<keyword evidence="3 9" id="KW-1003">Cell membrane</keyword>
<evidence type="ECO:0000256" key="8">
    <source>
        <dbReference type="ARBA" id="ARBA00047712"/>
    </source>
</evidence>
<accession>A0A9D9EBR5</accession>
<reference evidence="13" key="2">
    <citation type="journal article" date="2021" name="PeerJ">
        <title>Extensive microbial diversity within the chicken gut microbiome revealed by metagenomics and culture.</title>
        <authorList>
            <person name="Gilroy R."/>
            <person name="Ravi A."/>
            <person name="Getino M."/>
            <person name="Pursley I."/>
            <person name="Horton D.L."/>
            <person name="Alikhan N.F."/>
            <person name="Baker D."/>
            <person name="Gharbi K."/>
            <person name="Hall N."/>
            <person name="Watson M."/>
            <person name="Adriaenssens E.M."/>
            <person name="Foster-Nyarko E."/>
            <person name="Jarju S."/>
            <person name="Secka A."/>
            <person name="Antonio M."/>
            <person name="Oren A."/>
            <person name="Chaudhuri R.R."/>
            <person name="La Ragione R."/>
            <person name="Hildebrand F."/>
            <person name="Pallen M.J."/>
        </authorList>
    </citation>
    <scope>NUCLEOTIDE SEQUENCE</scope>
    <source>
        <strain evidence="13">D5-748</strain>
    </source>
</reference>
<comment type="caution">
    <text evidence="13">The sequence shown here is derived from an EMBL/GenBank/DDBJ whole genome shotgun (WGS) entry which is preliminary data.</text>
</comment>
<dbReference type="InterPro" id="IPR037232">
    <property type="entry name" value="NADH_quin_OxRdtase_su_C/D-like"/>
</dbReference>
<feature type="region of interest" description="Disordered" evidence="10">
    <location>
        <begin position="144"/>
        <end position="163"/>
    </location>
</feature>
<evidence type="ECO:0000313" key="14">
    <source>
        <dbReference type="Proteomes" id="UP000823619"/>
    </source>
</evidence>
<organism evidence="13 14">
    <name type="scientific">Candidatus Cryptobacteroides merdavium</name>
    <dbReference type="NCBI Taxonomy" id="2840769"/>
    <lineage>
        <taxon>Bacteria</taxon>
        <taxon>Pseudomonadati</taxon>
        <taxon>Bacteroidota</taxon>
        <taxon>Bacteroidia</taxon>
        <taxon>Bacteroidales</taxon>
        <taxon>Candidatus Cryptobacteroides</taxon>
    </lineage>
</organism>
<evidence type="ECO:0000313" key="13">
    <source>
        <dbReference type="EMBL" id="MBO8444352.1"/>
    </source>
</evidence>
<comment type="subunit">
    <text evidence="9">NDH-1 is composed of 14 different subunits. Subunits NuoB, C, D, E, F, and G constitute the peripheral sector of the complex.</text>
</comment>
<comment type="similarity">
    <text evidence="9">Belongs to the complex I 49 kDa subunit family.</text>
</comment>
<keyword evidence="9" id="KW-0813">Transport</keyword>
<sequence length="542" mass="61628">MENRIDMKEKIAAMEPSAVWSEAGDGMFRVPATSFRSLAEKLRHEEGFDFLRSLTGMDWGEEGLGCVYHLENTSTGENVVLAAIDPDRENAGIPSVHDLWKGADFNEREAYDFFGIKFLGHPDLRRLFLRDDWKGHPLRKDYDSSLNPLNMENEETSNDAPSYEMTKDGSYILKRHPLFEDQEYVINIGPQHPATHGVLRFLVSLEGETIKKIDVHSGYIHRGIEKLCESLTYPQTLGFTDRLDYLGAMQNRHALCACIEKAMGLEVSERIQCIRTIMDELQRIDSHLLFVSCLCQDMGALTVFFFGFRDREKVLDILEQTTGGRLIQTYNTIGGVQADIHPEFVKKVKEFIKYMRPKLNEYHEVFTGNVIARQRLIGTGVLSREDAISFGATGGTGRASGWACDMRKRHPYAMYGKVDFKEIVLHNGDCFDRYMVRMLEIEQSLNIIEQLIDNIPEGEWQMKVKPVIKLPEGSWYTAVEGSRGEFGVYIESRGDKSPYRMKFRSTGLPLVSCIDTISRNAKIADLIAIGGTLDYVVPDIDR</sequence>
<dbReference type="HAMAP" id="MF_01358">
    <property type="entry name" value="NDH1_NuoD"/>
    <property type="match status" value="1"/>
</dbReference>
<dbReference type="InterPro" id="IPR022885">
    <property type="entry name" value="NDH1_su_D/H"/>
</dbReference>
<dbReference type="InterPro" id="IPR001135">
    <property type="entry name" value="NADH_Q_OxRdtase_suD"/>
</dbReference>
<dbReference type="AlphaFoldDB" id="A0A9D9EBR5"/>
<evidence type="ECO:0000256" key="10">
    <source>
        <dbReference type="SAM" id="MobiDB-lite"/>
    </source>
</evidence>
<dbReference type="GO" id="GO:0005886">
    <property type="term" value="C:plasma membrane"/>
    <property type="evidence" value="ECO:0007669"/>
    <property type="project" value="UniProtKB-SubCell"/>
</dbReference>
<keyword evidence="9" id="KW-0874">Quinone</keyword>
<keyword evidence="4 9" id="KW-0520">NAD</keyword>
<comment type="similarity">
    <text evidence="2">In the C-terminal section; belongs to the complex I 49 kDa subunit family.</text>
</comment>
<comment type="subcellular location">
    <subcellularLocation>
        <location evidence="1">Cell inner membrane</location>
        <topology evidence="1">Peripheral membrane protein</topology>
    </subcellularLocation>
    <subcellularLocation>
        <location evidence="9">Cell membrane</location>
        <topology evidence="9">Peripheral membrane protein</topology>
        <orientation evidence="9">Cytoplasmic side</orientation>
    </subcellularLocation>
</comment>
<evidence type="ECO:0000256" key="7">
    <source>
        <dbReference type="ARBA" id="ARBA00038617"/>
    </source>
</evidence>
<evidence type="ECO:0000256" key="5">
    <source>
        <dbReference type="ARBA" id="ARBA00023136"/>
    </source>
</evidence>
<dbReference type="GO" id="GO:0008137">
    <property type="term" value="F:NADH dehydrogenase (ubiquinone) activity"/>
    <property type="evidence" value="ECO:0007669"/>
    <property type="project" value="InterPro"/>
</dbReference>
<evidence type="ECO:0000256" key="3">
    <source>
        <dbReference type="ARBA" id="ARBA00022475"/>
    </source>
</evidence>
<evidence type="ECO:0000259" key="12">
    <source>
        <dbReference type="Pfam" id="PF00346"/>
    </source>
</evidence>
<evidence type="ECO:0000259" key="11">
    <source>
        <dbReference type="Pfam" id="PF00329"/>
    </source>
</evidence>
<dbReference type="InterPro" id="IPR001268">
    <property type="entry name" value="NADH_UbQ_OxRdtase_30kDa_su"/>
</dbReference>
<keyword evidence="9" id="KW-1278">Translocase</keyword>
<dbReference type="SUPFAM" id="SSF56762">
    <property type="entry name" value="HydB/Nqo4-like"/>
    <property type="match status" value="1"/>
</dbReference>